<name>A0A9D2T4W1_9FIRM</name>
<evidence type="ECO:0000313" key="3">
    <source>
        <dbReference type="Proteomes" id="UP000823906"/>
    </source>
</evidence>
<evidence type="ECO:0000256" key="1">
    <source>
        <dbReference type="SAM" id="Coils"/>
    </source>
</evidence>
<comment type="caution">
    <text evidence="2">The sequence shown here is derived from an EMBL/GenBank/DDBJ whole genome shotgun (WGS) entry which is preliminary data.</text>
</comment>
<proteinExistence type="predicted"/>
<reference evidence="2" key="2">
    <citation type="submission" date="2021-04" db="EMBL/GenBank/DDBJ databases">
        <authorList>
            <person name="Gilroy R."/>
        </authorList>
    </citation>
    <scope>NUCLEOTIDE SEQUENCE</scope>
    <source>
        <strain evidence="2">ChiSjej5B23-2810</strain>
    </source>
</reference>
<accession>A0A9D2T4W1</accession>
<feature type="coiled-coil region" evidence="1">
    <location>
        <begin position="407"/>
        <end position="445"/>
    </location>
</feature>
<dbReference type="EMBL" id="DWWN01000035">
    <property type="protein sequence ID" value="HJC45526.1"/>
    <property type="molecule type" value="Genomic_DNA"/>
</dbReference>
<protein>
    <submittedName>
        <fullName evidence="2">Uncharacterized protein</fullName>
    </submittedName>
</protein>
<sequence>MPSQTRVVRLLQNHIYPTYQLYATMANKQTIPVDGLRLAALTTMEWLRQRMGENAPSELIQPAPSQYREAGDDCLPSLHTNRGYAIDIVSRPQEGVWSLQITEPDLGSEPGNPSQRRQAVPGRIIETNIGFCIQGKTLECGFQTVISDPEGSGPPAEVYRLAVVRRLMENPAFGLSHILPLNGSVSKLDSAAQVKKLAALMDTRENQLPAVVFTYRTEKTEPLPQPRTVLDVTPSPAVSSWSRPGMSHEALFRELAVGDKPAPKATLPYDAAAFAEKMKGFCRTYTLDAGLLSVLGEASGCKPQPGDVVFWQPARFGDKAQIFPYKPSAKEREKNLEALFQAGYTFPRDRDWDFGHIEFLSAARENLLHETARMMEESRAVSDEWSQKFTQLELSYKAELVKKDTETANLRKQIERLRAYEVQLEKEKNQLVRELEQERRNCKLQIQARDGEVAYLERKLTRPQKHTDVVEWARQTFADRLVMHKRTETLMDKKTAWGVDLGLLCDALDFLATDYWDYRFDRLPVEEMNRRCSAKYGRPFDVTKLGDLTIEFTPGEYKVKYKMTDTEKAREYALNWHLKVGNDPENLLRIYFFPDDKAQKLVIGSMPEHLRAVQIR</sequence>
<dbReference type="Proteomes" id="UP000823906">
    <property type="component" value="Unassembled WGS sequence"/>
</dbReference>
<evidence type="ECO:0000313" key="2">
    <source>
        <dbReference type="EMBL" id="HJC45526.1"/>
    </source>
</evidence>
<reference evidence="2" key="1">
    <citation type="journal article" date="2021" name="PeerJ">
        <title>Extensive microbial diversity within the chicken gut microbiome revealed by metagenomics and culture.</title>
        <authorList>
            <person name="Gilroy R."/>
            <person name="Ravi A."/>
            <person name="Getino M."/>
            <person name="Pursley I."/>
            <person name="Horton D.L."/>
            <person name="Alikhan N.F."/>
            <person name="Baker D."/>
            <person name="Gharbi K."/>
            <person name="Hall N."/>
            <person name="Watson M."/>
            <person name="Adriaenssens E.M."/>
            <person name="Foster-Nyarko E."/>
            <person name="Jarju S."/>
            <person name="Secka A."/>
            <person name="Antonio M."/>
            <person name="Oren A."/>
            <person name="Chaudhuri R.R."/>
            <person name="La Ragione R."/>
            <person name="Hildebrand F."/>
            <person name="Pallen M.J."/>
        </authorList>
    </citation>
    <scope>NUCLEOTIDE SEQUENCE</scope>
    <source>
        <strain evidence="2">ChiSjej5B23-2810</strain>
    </source>
</reference>
<gene>
    <name evidence="2" type="ORF">H9703_05250</name>
</gene>
<organism evidence="2 3">
    <name type="scientific">Candidatus Faecalibacterium faecigallinarum</name>
    <dbReference type="NCBI Taxonomy" id="2838577"/>
    <lineage>
        <taxon>Bacteria</taxon>
        <taxon>Bacillati</taxon>
        <taxon>Bacillota</taxon>
        <taxon>Clostridia</taxon>
        <taxon>Eubacteriales</taxon>
        <taxon>Oscillospiraceae</taxon>
        <taxon>Faecalibacterium</taxon>
    </lineage>
</organism>
<keyword evidence="1" id="KW-0175">Coiled coil</keyword>
<dbReference type="AlphaFoldDB" id="A0A9D2T4W1"/>